<feature type="domain" description="Cytidyltransferase-like" evidence="4">
    <location>
        <begin position="39"/>
        <end position="166"/>
    </location>
</feature>
<dbReference type="GO" id="GO:0016779">
    <property type="term" value="F:nucleotidyltransferase activity"/>
    <property type="evidence" value="ECO:0007669"/>
    <property type="project" value="UniProtKB-KW"/>
</dbReference>
<proteinExistence type="predicted"/>
<keyword evidence="6" id="KW-1185">Reference proteome</keyword>
<dbReference type="NCBIfam" id="TIGR00125">
    <property type="entry name" value="cyt_tran_rel"/>
    <property type="match status" value="1"/>
</dbReference>
<sequence length="171" mass="19656">MDRINTIPIETISSRETGSTTQNAHPETTSQPEFRNVYVIGVFDLFHRGHLELLKNAKALGQRLIVAVNGDEMVSRYKRKPFFNEQDRLAIIEACKYVDDAFIIKDFDNKAYLEQYGIDAIVHGNDWERSSYLKQIRVTEEYLAENEVSLVLLPYTQGVSTSELINQIKNL</sequence>
<dbReference type="InterPro" id="IPR014729">
    <property type="entry name" value="Rossmann-like_a/b/a_fold"/>
</dbReference>
<reference evidence="5 6" key="1">
    <citation type="submission" date="2016-11" db="EMBL/GenBank/DDBJ databases">
        <authorList>
            <person name="Jaros S."/>
            <person name="Januszkiewicz K."/>
            <person name="Wedrychowicz H."/>
        </authorList>
    </citation>
    <scope>NUCLEOTIDE SEQUENCE [LARGE SCALE GENOMIC DNA]</scope>
    <source>
        <strain evidence="5 6">DSM 26897</strain>
    </source>
</reference>
<evidence type="ECO:0000259" key="4">
    <source>
        <dbReference type="Pfam" id="PF01467"/>
    </source>
</evidence>
<evidence type="ECO:0000313" key="5">
    <source>
        <dbReference type="EMBL" id="SHF04017.1"/>
    </source>
</evidence>
<protein>
    <submittedName>
        <fullName evidence="5">Choline-phosphate cytidylyltransferase/glycerol-3-phosphate cytidylyltransferase</fullName>
    </submittedName>
</protein>
<evidence type="ECO:0000256" key="2">
    <source>
        <dbReference type="ARBA" id="ARBA00022695"/>
    </source>
</evidence>
<dbReference type="PANTHER" id="PTHR43793">
    <property type="entry name" value="FAD SYNTHASE"/>
    <property type="match status" value="1"/>
</dbReference>
<dbReference type="RefSeq" id="WP_083596417.1">
    <property type="nucleotide sequence ID" value="NZ_FQUO01000004.1"/>
</dbReference>
<evidence type="ECO:0000256" key="1">
    <source>
        <dbReference type="ARBA" id="ARBA00022679"/>
    </source>
</evidence>
<dbReference type="OrthoDB" id="9795543at2"/>
<dbReference type="EMBL" id="FQUO01000004">
    <property type="protein sequence ID" value="SHF04017.1"/>
    <property type="molecule type" value="Genomic_DNA"/>
</dbReference>
<dbReference type="Proteomes" id="UP000184368">
    <property type="component" value="Unassembled WGS sequence"/>
</dbReference>
<keyword evidence="2 5" id="KW-0548">Nucleotidyltransferase</keyword>
<dbReference type="STRING" id="1302690.BUE76_15430"/>
<dbReference type="SUPFAM" id="SSF52374">
    <property type="entry name" value="Nucleotidylyl transferase"/>
    <property type="match status" value="1"/>
</dbReference>
<gene>
    <name evidence="5" type="ORF">SAMN05444008_104250</name>
</gene>
<dbReference type="PANTHER" id="PTHR43793:SF1">
    <property type="entry name" value="FAD SYNTHASE"/>
    <property type="match status" value="1"/>
</dbReference>
<feature type="compositionally biased region" description="Polar residues" evidence="3">
    <location>
        <begin position="11"/>
        <end position="30"/>
    </location>
</feature>
<organism evidence="5 6">
    <name type="scientific">Cnuella takakiae</name>
    <dbReference type="NCBI Taxonomy" id="1302690"/>
    <lineage>
        <taxon>Bacteria</taxon>
        <taxon>Pseudomonadati</taxon>
        <taxon>Bacteroidota</taxon>
        <taxon>Chitinophagia</taxon>
        <taxon>Chitinophagales</taxon>
        <taxon>Chitinophagaceae</taxon>
        <taxon>Cnuella</taxon>
    </lineage>
</organism>
<evidence type="ECO:0000313" key="6">
    <source>
        <dbReference type="Proteomes" id="UP000184368"/>
    </source>
</evidence>
<keyword evidence="1 5" id="KW-0808">Transferase</keyword>
<accession>A0A1M4YE20</accession>
<dbReference type="AlphaFoldDB" id="A0A1M4YE20"/>
<name>A0A1M4YE20_9BACT</name>
<evidence type="ECO:0000256" key="3">
    <source>
        <dbReference type="SAM" id="MobiDB-lite"/>
    </source>
</evidence>
<dbReference type="InterPro" id="IPR004821">
    <property type="entry name" value="Cyt_trans-like"/>
</dbReference>
<feature type="region of interest" description="Disordered" evidence="3">
    <location>
        <begin position="1"/>
        <end position="30"/>
    </location>
</feature>
<dbReference type="Gene3D" id="3.40.50.620">
    <property type="entry name" value="HUPs"/>
    <property type="match status" value="1"/>
</dbReference>
<dbReference type="Pfam" id="PF01467">
    <property type="entry name" value="CTP_transf_like"/>
    <property type="match status" value="1"/>
</dbReference>
<dbReference type="InterPro" id="IPR050385">
    <property type="entry name" value="Archaeal_FAD_synthase"/>
</dbReference>